<dbReference type="PANTHER" id="PTHR33362:SF5">
    <property type="entry name" value="C4-DICARBOXYLATE TRAP TRANSPORTER LARGE PERMEASE PROTEIN DCTM"/>
    <property type="match status" value="1"/>
</dbReference>
<dbReference type="InterPro" id="IPR004681">
    <property type="entry name" value="TRAP_DctM"/>
</dbReference>
<keyword evidence="6 7" id="KW-0472">Membrane</keyword>
<dbReference type="Proteomes" id="UP000193495">
    <property type="component" value="Unassembled WGS sequence"/>
</dbReference>
<comment type="function">
    <text evidence="7">Part of the tripartite ATP-independent periplasmic (TRAP) transport system.</text>
</comment>
<dbReference type="OrthoDB" id="9790209at2"/>
<reference evidence="10 11" key="1">
    <citation type="submission" date="2017-03" db="EMBL/GenBank/DDBJ databases">
        <authorList>
            <person name="Afonso C.L."/>
            <person name="Miller P.J."/>
            <person name="Scott M.A."/>
            <person name="Spackman E."/>
            <person name="Goraichik I."/>
            <person name="Dimitrov K.M."/>
            <person name="Suarez D.L."/>
            <person name="Swayne D.E."/>
        </authorList>
    </citation>
    <scope>NUCLEOTIDE SEQUENCE [LARGE SCALE GENOMIC DNA]</scope>
    <source>
        <strain evidence="10 11">CECT 8367</strain>
    </source>
</reference>
<protein>
    <recommendedName>
        <fullName evidence="7">TRAP transporter large permease protein</fullName>
    </recommendedName>
</protein>
<feature type="transmembrane region" description="Helical" evidence="7">
    <location>
        <begin position="144"/>
        <end position="168"/>
    </location>
</feature>
<reference evidence="9 12" key="2">
    <citation type="submission" date="2018-03" db="EMBL/GenBank/DDBJ databases">
        <title>Genomic Encyclopedia of Archaeal and Bacterial Type Strains, Phase II (KMG-II): from individual species to whole genera.</title>
        <authorList>
            <person name="Goeker M."/>
        </authorList>
    </citation>
    <scope>NUCLEOTIDE SEQUENCE [LARGE SCALE GENOMIC DNA]</scope>
    <source>
        <strain evidence="9 12">DSM 29956</strain>
    </source>
</reference>
<evidence type="ECO:0000313" key="11">
    <source>
        <dbReference type="Proteomes" id="UP000193495"/>
    </source>
</evidence>
<evidence type="ECO:0000256" key="1">
    <source>
        <dbReference type="ARBA" id="ARBA00004429"/>
    </source>
</evidence>
<feature type="transmembrane region" description="Helical" evidence="7">
    <location>
        <begin position="221"/>
        <end position="242"/>
    </location>
</feature>
<evidence type="ECO:0000256" key="2">
    <source>
        <dbReference type="ARBA" id="ARBA00022475"/>
    </source>
</evidence>
<feature type="transmembrane region" description="Helical" evidence="7">
    <location>
        <begin position="278"/>
        <end position="299"/>
    </location>
</feature>
<keyword evidence="3 7" id="KW-0997">Cell inner membrane</keyword>
<keyword evidence="5 7" id="KW-1133">Transmembrane helix</keyword>
<keyword evidence="12" id="KW-1185">Reference proteome</keyword>
<feature type="transmembrane region" description="Helical" evidence="7">
    <location>
        <begin position="175"/>
        <end position="201"/>
    </location>
</feature>
<accession>A0A1X6YTN9</accession>
<dbReference type="PANTHER" id="PTHR33362">
    <property type="entry name" value="SIALIC ACID TRAP TRANSPORTER PERMEASE PROTEIN SIAT-RELATED"/>
    <property type="match status" value="1"/>
</dbReference>
<dbReference type="AlphaFoldDB" id="A0A1X6YTN9"/>
<feature type="transmembrane region" description="Helical" evidence="7">
    <location>
        <begin position="57"/>
        <end position="78"/>
    </location>
</feature>
<organism evidence="10 11">
    <name type="scientific">Limimaricola soesokkakensis</name>
    <dbReference type="NCBI Taxonomy" id="1343159"/>
    <lineage>
        <taxon>Bacteria</taxon>
        <taxon>Pseudomonadati</taxon>
        <taxon>Pseudomonadota</taxon>
        <taxon>Alphaproteobacteria</taxon>
        <taxon>Rhodobacterales</taxon>
        <taxon>Paracoccaceae</taxon>
        <taxon>Limimaricola</taxon>
    </lineage>
</organism>
<dbReference type="Proteomes" id="UP000240624">
    <property type="component" value="Unassembled WGS sequence"/>
</dbReference>
<proteinExistence type="inferred from homology"/>
<dbReference type="PIRSF" id="PIRSF006066">
    <property type="entry name" value="HI0050"/>
    <property type="match status" value="1"/>
</dbReference>
<keyword evidence="4 7" id="KW-0812">Transmembrane</keyword>
<dbReference type="InterPro" id="IPR010656">
    <property type="entry name" value="DctM"/>
</dbReference>
<feature type="transmembrane region" description="Helical" evidence="7">
    <location>
        <begin position="249"/>
        <end position="266"/>
    </location>
</feature>
<comment type="subunit">
    <text evidence="7">The complex comprises the extracytoplasmic solute receptor protein and the two transmembrane proteins.</text>
</comment>
<evidence type="ECO:0000256" key="7">
    <source>
        <dbReference type="RuleBase" id="RU369079"/>
    </source>
</evidence>
<dbReference type="NCBIfam" id="TIGR00786">
    <property type="entry name" value="dctM"/>
    <property type="match status" value="1"/>
</dbReference>
<feature type="transmembrane region" description="Helical" evidence="7">
    <location>
        <begin position="404"/>
        <end position="428"/>
    </location>
</feature>
<dbReference type="GO" id="GO:0022857">
    <property type="term" value="F:transmembrane transporter activity"/>
    <property type="evidence" value="ECO:0007669"/>
    <property type="project" value="UniProtKB-UniRule"/>
</dbReference>
<evidence type="ECO:0000256" key="3">
    <source>
        <dbReference type="ARBA" id="ARBA00022519"/>
    </source>
</evidence>
<name>A0A1X6YTN9_9RHOB</name>
<evidence type="ECO:0000256" key="5">
    <source>
        <dbReference type="ARBA" id="ARBA00022989"/>
    </source>
</evidence>
<feature type="domain" description="TRAP C4-dicarboxylate transport system permease DctM subunit" evidence="8">
    <location>
        <begin position="12"/>
        <end position="424"/>
    </location>
</feature>
<dbReference type="EMBL" id="PYGB01000002">
    <property type="protein sequence ID" value="PSK87526.1"/>
    <property type="molecule type" value="Genomic_DNA"/>
</dbReference>
<feature type="transmembrane region" description="Helical" evidence="7">
    <location>
        <begin position="320"/>
        <end position="350"/>
    </location>
</feature>
<dbReference type="RefSeq" id="WP_085895481.1">
    <property type="nucleotide sequence ID" value="NZ_FWFY01000003.1"/>
</dbReference>
<evidence type="ECO:0000313" key="9">
    <source>
        <dbReference type="EMBL" id="PSK87526.1"/>
    </source>
</evidence>
<comment type="caution">
    <text evidence="7">Lacks conserved residue(s) required for the propagation of feature annotation.</text>
</comment>
<comment type="subcellular location">
    <subcellularLocation>
        <location evidence="1 7">Cell inner membrane</location>
        <topology evidence="1 7">Multi-pass membrane protein</topology>
    </subcellularLocation>
</comment>
<comment type="similarity">
    <text evidence="7">Belongs to the TRAP transporter large permease family.</text>
</comment>
<feature type="transmembrane region" description="Helical" evidence="7">
    <location>
        <begin position="99"/>
        <end position="124"/>
    </location>
</feature>
<dbReference type="EMBL" id="FWFY01000003">
    <property type="protein sequence ID" value="SLN30634.1"/>
    <property type="molecule type" value="Genomic_DNA"/>
</dbReference>
<evidence type="ECO:0000256" key="6">
    <source>
        <dbReference type="ARBA" id="ARBA00023136"/>
    </source>
</evidence>
<evidence type="ECO:0000256" key="4">
    <source>
        <dbReference type="ARBA" id="ARBA00022692"/>
    </source>
</evidence>
<keyword evidence="7" id="KW-0813">Transport</keyword>
<dbReference type="GO" id="GO:0005886">
    <property type="term" value="C:plasma membrane"/>
    <property type="evidence" value="ECO:0007669"/>
    <property type="project" value="UniProtKB-SubCell"/>
</dbReference>
<gene>
    <name evidence="10" type="primary">siaT_1</name>
    <name evidence="9" type="ORF">CLV79_1025</name>
    <name evidence="10" type="ORF">LOS8367_01089</name>
</gene>
<sequence>MSDAWLGLIGFAAALALIALGLPVAIAMAAVGLLGYWWLEGWFSTAFVLGSSPFESIFPYSFSVIPLFVLMGAFASHAGLSRSLFTAINAFIGHRRGGLAVTTVGASALFGAICGSSLATVATIGRVALPEMRRHGYDDSLSTATVAAGGTLGVLIPPSVLLVIYGLLTQSSIGALFVGALLPGLLGAGLYALAVLGRVWADPDIAPRSERHGWAARLTSLGRVWPVAALFALVIGGIYAGLFSPTEAAAVGAVGAFLLALLSGELNRGALHDAVFETAGLTGMIFFILIGAAFFNFFLEETGLPRLLIAWIEAAGLSPLAVLALILLFYVVLGCFMDSMSMILLTVPLLAPVAQEIGFDLVWFGILVVTVAEIGLITPPIGLNLFVVQAAAGDVSQTTVIRGILPFILADILRLVLLVAFPALVLWLPDLM</sequence>
<evidence type="ECO:0000259" key="8">
    <source>
        <dbReference type="Pfam" id="PF06808"/>
    </source>
</evidence>
<keyword evidence="2" id="KW-1003">Cell membrane</keyword>
<feature type="transmembrane region" description="Helical" evidence="7">
    <location>
        <begin position="362"/>
        <end position="392"/>
    </location>
</feature>
<evidence type="ECO:0000313" key="10">
    <source>
        <dbReference type="EMBL" id="SLN30634.1"/>
    </source>
</evidence>
<dbReference type="Pfam" id="PF06808">
    <property type="entry name" value="DctM"/>
    <property type="match status" value="1"/>
</dbReference>
<evidence type="ECO:0000313" key="12">
    <source>
        <dbReference type="Proteomes" id="UP000240624"/>
    </source>
</evidence>